<reference evidence="2" key="1">
    <citation type="submission" date="2022-06" db="EMBL/GenBank/DDBJ databases">
        <title>New cyanobacteria of genus Symplocastrum in benthos of Lake Baikal.</title>
        <authorList>
            <person name="Sorokovikova E."/>
            <person name="Tikhonova I."/>
            <person name="Krasnopeev A."/>
            <person name="Evseev P."/>
            <person name="Gladkikh A."/>
            <person name="Belykh O."/>
        </authorList>
    </citation>
    <scope>NUCLEOTIDE SEQUENCE</scope>
    <source>
        <strain evidence="2">BBK-W-15</strain>
    </source>
</reference>
<dbReference type="Proteomes" id="UP001204953">
    <property type="component" value="Unassembled WGS sequence"/>
</dbReference>
<proteinExistence type="predicted"/>
<protein>
    <recommendedName>
        <fullName evidence="1">DUF6745 domain-containing protein</fullName>
    </recommendedName>
</protein>
<keyword evidence="3" id="KW-1185">Reference proteome</keyword>
<dbReference type="EMBL" id="JAMZMM010000198">
    <property type="protein sequence ID" value="MCP2730411.1"/>
    <property type="molecule type" value="Genomic_DNA"/>
</dbReference>
<dbReference type="Pfam" id="PF20530">
    <property type="entry name" value="DUF6745"/>
    <property type="match status" value="1"/>
</dbReference>
<dbReference type="InterPro" id="IPR046633">
    <property type="entry name" value="DUF6745"/>
</dbReference>
<sequence length="438" mass="50567">MWWNKPKTLNDKQKNLIVATHKKWRLLADSNEPINRDKATSAIKSAYSLLGKAEPYIVFFDSPHGALVAVTTQLVQELDSKLIEQIEIQIAQGFNNEGELLRQLIGQLTMPLKKQLEKHLGTQLASQIDSKLTNDLNNKIDLKIPIQLKNQILQALEYEGEEQRNSQLISQLENQLNSQLVKRLIQQLKPRMQQSSTIKIIDRLEKLLQKQESSQMVGRLGNLFVKPLFYTNSIHPAQWINRANWLDIGISVFKCSYPKENWEIFQSIANNCGWIFPFEKTCIVCERPIKLSRDRDRTIHAEAEVALLFADEYSLYLHHGVVIPKKYGQLHPESWQAEWLLTENNAEVRRVLLEGIGYDRICQELEATAVDSWREYTLLRIDEFIDDNDGMPVFLLKMTCPSTGFIHALRVPPDITSARNAIRWVNWGVDPERFAIES</sequence>
<evidence type="ECO:0000313" key="3">
    <source>
        <dbReference type="Proteomes" id="UP001204953"/>
    </source>
</evidence>
<evidence type="ECO:0000259" key="1">
    <source>
        <dbReference type="Pfam" id="PF20530"/>
    </source>
</evidence>
<accession>A0AAE3KP11</accession>
<organism evidence="2 3">
    <name type="scientific">Limnofasciculus baicalensis BBK-W-15</name>
    <dbReference type="NCBI Taxonomy" id="2699891"/>
    <lineage>
        <taxon>Bacteria</taxon>
        <taxon>Bacillati</taxon>
        <taxon>Cyanobacteriota</taxon>
        <taxon>Cyanophyceae</taxon>
        <taxon>Coleofasciculales</taxon>
        <taxon>Coleofasciculaceae</taxon>
        <taxon>Limnofasciculus</taxon>
        <taxon>Limnofasciculus baicalensis</taxon>
    </lineage>
</organism>
<dbReference type="RefSeq" id="WP_254013171.1">
    <property type="nucleotide sequence ID" value="NZ_JAMZMM010000198.1"/>
</dbReference>
<evidence type="ECO:0000313" key="2">
    <source>
        <dbReference type="EMBL" id="MCP2730411.1"/>
    </source>
</evidence>
<comment type="caution">
    <text evidence="2">The sequence shown here is derived from an EMBL/GenBank/DDBJ whole genome shotgun (WGS) entry which is preliminary data.</text>
</comment>
<feature type="domain" description="DUF6745" evidence="1">
    <location>
        <begin position="251"/>
        <end position="434"/>
    </location>
</feature>
<name>A0AAE3KP11_9CYAN</name>
<dbReference type="AlphaFoldDB" id="A0AAE3KP11"/>
<gene>
    <name evidence="2" type="ORF">NJ959_18445</name>
</gene>